<dbReference type="PANTHER" id="PTHR14586">
    <property type="entry name" value="THIAMINE-TRIPHOSPHATASE"/>
    <property type="match status" value="1"/>
</dbReference>
<evidence type="ECO:0000259" key="1">
    <source>
        <dbReference type="PROSITE" id="PS51707"/>
    </source>
</evidence>
<dbReference type="SUPFAM" id="SSF55154">
    <property type="entry name" value="CYTH-like phosphatases"/>
    <property type="match status" value="1"/>
</dbReference>
<proteinExistence type="predicted"/>
<evidence type="ECO:0000313" key="2">
    <source>
        <dbReference type="EMBL" id="OHA41508.1"/>
    </source>
</evidence>
<evidence type="ECO:0000313" key="3">
    <source>
        <dbReference type="Proteomes" id="UP000176429"/>
    </source>
</evidence>
<dbReference type="GO" id="GO:0000287">
    <property type="term" value="F:magnesium ion binding"/>
    <property type="evidence" value="ECO:0007669"/>
    <property type="project" value="TreeGrafter"/>
</dbReference>
<dbReference type="InterPro" id="IPR039582">
    <property type="entry name" value="THTPA"/>
</dbReference>
<dbReference type="InterPro" id="IPR023577">
    <property type="entry name" value="CYTH_domain"/>
</dbReference>
<dbReference type="SMART" id="SM01118">
    <property type="entry name" value="CYTH"/>
    <property type="match status" value="1"/>
</dbReference>
<dbReference type="AlphaFoldDB" id="A0A1G2NZL7"/>
<dbReference type="InterPro" id="IPR033469">
    <property type="entry name" value="CYTH-like_dom_sf"/>
</dbReference>
<dbReference type="Pfam" id="PF01928">
    <property type="entry name" value="CYTH"/>
    <property type="match status" value="1"/>
</dbReference>
<dbReference type="GO" id="GO:0042357">
    <property type="term" value="P:thiamine diphosphate metabolic process"/>
    <property type="evidence" value="ECO:0007669"/>
    <property type="project" value="TreeGrafter"/>
</dbReference>
<name>A0A1G2NZL7_9BACT</name>
<dbReference type="Gene3D" id="2.40.320.10">
    <property type="entry name" value="Hypothetical Protein Pfu-838710-001"/>
    <property type="match status" value="1"/>
</dbReference>
<gene>
    <name evidence="2" type="ORF">A3H68_01670</name>
</gene>
<accession>A0A1G2NZL7</accession>
<reference evidence="2 3" key="1">
    <citation type="journal article" date="2016" name="Nat. Commun.">
        <title>Thousands of microbial genomes shed light on interconnected biogeochemical processes in an aquifer system.</title>
        <authorList>
            <person name="Anantharaman K."/>
            <person name="Brown C.T."/>
            <person name="Hug L.A."/>
            <person name="Sharon I."/>
            <person name="Castelle C.J."/>
            <person name="Probst A.J."/>
            <person name="Thomas B.C."/>
            <person name="Singh A."/>
            <person name="Wilkins M.J."/>
            <person name="Karaoz U."/>
            <person name="Brodie E.L."/>
            <person name="Williams K.H."/>
            <person name="Hubbard S.S."/>
            <person name="Banfield J.F."/>
        </authorList>
    </citation>
    <scope>NUCLEOTIDE SEQUENCE [LARGE SCALE GENOMIC DNA]</scope>
</reference>
<organism evidence="2 3">
    <name type="scientific">Candidatus Taylorbacteria bacterium RIFCSPLOWO2_02_FULL_46_40</name>
    <dbReference type="NCBI Taxonomy" id="1802329"/>
    <lineage>
        <taxon>Bacteria</taxon>
        <taxon>Candidatus Tayloriibacteriota</taxon>
    </lineage>
</organism>
<dbReference type="Proteomes" id="UP000176429">
    <property type="component" value="Unassembled WGS sequence"/>
</dbReference>
<feature type="domain" description="CYTH" evidence="1">
    <location>
        <begin position="1"/>
        <end position="180"/>
    </location>
</feature>
<dbReference type="GO" id="GO:0050333">
    <property type="term" value="F:thiamine triphosphate phosphatase activity"/>
    <property type="evidence" value="ECO:0007669"/>
    <property type="project" value="InterPro"/>
</dbReference>
<protein>
    <recommendedName>
        <fullName evidence="1">CYTH domain-containing protein</fullName>
    </recommendedName>
</protein>
<sequence>MIEIEKNFDLKNGDKEKLIADATFLRKITLTDTYYDTKDFRLTTKDHWLRQRNGRFELKTPINSTAADRITDQYREIENDKEIINALSLPGDKPLIQTLSDAGINPFVTIITKRQSYKKGEFHLDFDEMDFGFSTFEAELMIENESDSKTASDRIMEFAKQHGLEGSAGDGKVIEYLKRNNPKHYEALVSAKITRERA</sequence>
<dbReference type="EMBL" id="MHSH01000025">
    <property type="protein sequence ID" value="OHA41508.1"/>
    <property type="molecule type" value="Genomic_DNA"/>
</dbReference>
<comment type="caution">
    <text evidence="2">The sequence shown here is derived from an EMBL/GenBank/DDBJ whole genome shotgun (WGS) entry which is preliminary data.</text>
</comment>
<dbReference type="PROSITE" id="PS51707">
    <property type="entry name" value="CYTH"/>
    <property type="match status" value="1"/>
</dbReference>
<dbReference type="PANTHER" id="PTHR14586:SF1">
    <property type="entry name" value="THIAMINE-TRIPHOSPHATASE"/>
    <property type="match status" value="1"/>
</dbReference>